<evidence type="ECO:0000256" key="1">
    <source>
        <dbReference type="SAM" id="SignalP"/>
    </source>
</evidence>
<evidence type="ECO:0008006" key="4">
    <source>
        <dbReference type="Google" id="ProtNLM"/>
    </source>
</evidence>
<evidence type="ECO:0000313" key="2">
    <source>
        <dbReference type="EMBL" id="OUD09629.1"/>
    </source>
</evidence>
<sequence length="148" mass="16013">MVILKSLASICSVAILGLSGCVAQETFVQNNMVYSDFEKDRAECETQATQAVPVNRSPGAEIAVALLTGVYSVNDANAPARIRNYEACMMSLGYQRVQLQYCTNAQEAKQNGVGPLRGSERVVISSETCIVNDRHGRQVFYTPAESAS</sequence>
<evidence type="ECO:0000313" key="3">
    <source>
        <dbReference type="Proteomes" id="UP000194664"/>
    </source>
</evidence>
<keyword evidence="1" id="KW-0732">Signal</keyword>
<gene>
    <name evidence="2" type="ORF">BVC71_07260</name>
</gene>
<feature type="chain" id="PRO_5013100865" description="Lipoprotein" evidence="1">
    <location>
        <begin position="24"/>
        <end position="148"/>
    </location>
</feature>
<reference evidence="2 3" key="1">
    <citation type="submission" date="2016-12" db="EMBL/GenBank/DDBJ databases">
        <title>The draft genome sequence of HSLHS2.</title>
        <authorList>
            <person name="Hu D."/>
            <person name="Wang L."/>
            <person name="Shao Z."/>
        </authorList>
    </citation>
    <scope>NUCLEOTIDE SEQUENCE [LARGE SCALE GENOMIC DNA]</scope>
    <source>
        <strain evidence="2">MCCC 1A06712</strain>
    </source>
</reference>
<accession>A0A251WYS5</accession>
<comment type="caution">
    <text evidence="2">The sequence shown here is derived from an EMBL/GenBank/DDBJ whole genome shotgun (WGS) entry which is preliminary data.</text>
</comment>
<feature type="signal peptide" evidence="1">
    <location>
        <begin position="1"/>
        <end position="23"/>
    </location>
</feature>
<dbReference type="Proteomes" id="UP000194664">
    <property type="component" value="Unassembled WGS sequence"/>
</dbReference>
<dbReference type="RefSeq" id="WP_086450965.1">
    <property type="nucleotide sequence ID" value="NZ_MSPP01000002.1"/>
</dbReference>
<dbReference type="OrthoDB" id="7864691at2"/>
<organism evidence="2 3">
    <name type="scientific">Marivivens niveibacter</name>
    <dbReference type="NCBI Taxonomy" id="1930667"/>
    <lineage>
        <taxon>Bacteria</taxon>
        <taxon>Pseudomonadati</taxon>
        <taxon>Pseudomonadota</taxon>
        <taxon>Alphaproteobacteria</taxon>
        <taxon>Rhodobacterales</taxon>
        <taxon>Paracoccaceae</taxon>
        <taxon>Marivivens group</taxon>
        <taxon>Marivivens</taxon>
    </lineage>
</organism>
<dbReference type="PROSITE" id="PS51257">
    <property type="entry name" value="PROKAR_LIPOPROTEIN"/>
    <property type="match status" value="1"/>
</dbReference>
<proteinExistence type="predicted"/>
<protein>
    <recommendedName>
        <fullName evidence="4">Lipoprotein</fullName>
    </recommendedName>
</protein>
<dbReference type="EMBL" id="MSPP01000002">
    <property type="protein sequence ID" value="OUD09629.1"/>
    <property type="molecule type" value="Genomic_DNA"/>
</dbReference>
<dbReference type="AlphaFoldDB" id="A0A251WYS5"/>
<keyword evidence="3" id="KW-1185">Reference proteome</keyword>
<name>A0A251WYS5_9RHOB</name>